<dbReference type="AlphaFoldDB" id="A0A6N7VIV0"/>
<dbReference type="InterPro" id="IPR002104">
    <property type="entry name" value="Integrase_catalytic"/>
</dbReference>
<evidence type="ECO:0000256" key="3">
    <source>
        <dbReference type="ARBA" id="ARBA00023172"/>
    </source>
</evidence>
<protein>
    <submittedName>
        <fullName evidence="7">Site-specific integrase</fullName>
    </submittedName>
</protein>
<dbReference type="Gene3D" id="1.10.150.130">
    <property type="match status" value="1"/>
</dbReference>
<evidence type="ECO:0000256" key="1">
    <source>
        <dbReference type="ARBA" id="ARBA00008857"/>
    </source>
</evidence>
<dbReference type="InterPro" id="IPR050090">
    <property type="entry name" value="Tyrosine_recombinase_XerCD"/>
</dbReference>
<evidence type="ECO:0000256" key="2">
    <source>
        <dbReference type="ARBA" id="ARBA00023125"/>
    </source>
</evidence>
<dbReference type="PROSITE" id="PS51900">
    <property type="entry name" value="CB"/>
    <property type="match status" value="1"/>
</dbReference>
<dbReference type="InterPro" id="IPR010998">
    <property type="entry name" value="Integrase_recombinase_N"/>
</dbReference>
<dbReference type="InterPro" id="IPR044068">
    <property type="entry name" value="CB"/>
</dbReference>
<gene>
    <name evidence="7" type="ORF">FX155_03025</name>
</gene>
<feature type="domain" description="Core-binding (CB)" evidence="6">
    <location>
        <begin position="96"/>
        <end position="176"/>
    </location>
</feature>
<evidence type="ECO:0000256" key="4">
    <source>
        <dbReference type="PROSITE-ProRule" id="PRU01248"/>
    </source>
</evidence>
<dbReference type="PANTHER" id="PTHR30349">
    <property type="entry name" value="PHAGE INTEGRASE-RELATED"/>
    <property type="match status" value="1"/>
</dbReference>
<comment type="similarity">
    <text evidence="1">Belongs to the 'phage' integrase family.</text>
</comment>
<dbReference type="SUPFAM" id="SSF56349">
    <property type="entry name" value="DNA breaking-rejoining enzymes"/>
    <property type="match status" value="1"/>
</dbReference>
<evidence type="ECO:0000313" key="7">
    <source>
        <dbReference type="EMBL" id="MSS81584.1"/>
    </source>
</evidence>
<proteinExistence type="inferred from homology"/>
<feature type="domain" description="Tyr recombinase" evidence="5">
    <location>
        <begin position="194"/>
        <end position="404"/>
    </location>
</feature>
<sequence length="411" mass="47601">MRGLIPLSHVWRLTGAAWNGKEVLYMWITETKNSKGTRYVYRERFTDENGKTYSIAVTLAKHTKQAEGQARRMLLKKYNVKRMAKPKRAETIAKTLTMRQLLGEWLDSVKSEVKPQTQQNHINQVRKILSLLPDGILFRDVTPALVERAIKSMNANSRGYCNAVLGIIKNSMRYAKKAHYIDNINEFLEIRLPRRPMTMEEEGKTANKFLERDELKDCLHQLVAINERIGYAMEFISLTGLRIGELLALRREDIDLKKKEIHVNGTITRVEYEELPTRRSTPKNATSCRTVAINSRAVSILEWFITDDKRKSLWTDGYKDKGYIFTGRSGSPYDYNTIESTLKKVRVNGKHITSHIFRHTHISMLVEENFPLKTIMARVGHSNPQTTMKIYTHVTSKMKEKEREALEKLTI</sequence>
<dbReference type="OrthoDB" id="9803188at2"/>
<accession>A0A6N7VIV0</accession>
<keyword evidence="3" id="KW-0233">DNA recombination</keyword>
<dbReference type="PROSITE" id="PS51898">
    <property type="entry name" value="TYR_RECOMBINASE"/>
    <property type="match status" value="1"/>
</dbReference>
<dbReference type="InterPro" id="IPR011010">
    <property type="entry name" value="DNA_brk_join_enz"/>
</dbReference>
<evidence type="ECO:0000259" key="5">
    <source>
        <dbReference type="PROSITE" id="PS51898"/>
    </source>
</evidence>
<keyword evidence="2 4" id="KW-0238">DNA-binding</keyword>
<evidence type="ECO:0000313" key="8">
    <source>
        <dbReference type="Proteomes" id="UP000441455"/>
    </source>
</evidence>
<dbReference type="GO" id="GO:0003677">
    <property type="term" value="F:DNA binding"/>
    <property type="evidence" value="ECO:0007669"/>
    <property type="project" value="UniProtKB-UniRule"/>
</dbReference>
<evidence type="ECO:0000259" key="6">
    <source>
        <dbReference type="PROSITE" id="PS51900"/>
    </source>
</evidence>
<comment type="caution">
    <text evidence="7">The sequence shown here is derived from an EMBL/GenBank/DDBJ whole genome shotgun (WGS) entry which is preliminary data.</text>
</comment>
<dbReference type="CDD" id="cd01189">
    <property type="entry name" value="INT_ICEBs1_C_like"/>
    <property type="match status" value="1"/>
</dbReference>
<reference evidence="7 8" key="1">
    <citation type="submission" date="2019-08" db="EMBL/GenBank/DDBJ databases">
        <title>In-depth cultivation of the pig gut microbiome towards novel bacterial diversity and tailored functional studies.</title>
        <authorList>
            <person name="Wylensek D."/>
            <person name="Hitch T.C.A."/>
            <person name="Clavel T."/>
        </authorList>
    </citation>
    <scope>NUCLEOTIDE SEQUENCE [LARGE SCALE GENOMIC DNA]</scope>
    <source>
        <strain evidence="7 8">WCA-389-WT-5B</strain>
    </source>
</reference>
<dbReference type="InterPro" id="IPR013762">
    <property type="entry name" value="Integrase-like_cat_sf"/>
</dbReference>
<dbReference type="EMBL" id="VULN01000003">
    <property type="protein sequence ID" value="MSS81584.1"/>
    <property type="molecule type" value="Genomic_DNA"/>
</dbReference>
<dbReference type="Gene3D" id="1.10.443.10">
    <property type="entry name" value="Intergrase catalytic core"/>
    <property type="match status" value="1"/>
</dbReference>
<dbReference type="GO" id="GO:0015074">
    <property type="term" value="P:DNA integration"/>
    <property type="evidence" value="ECO:0007669"/>
    <property type="project" value="InterPro"/>
</dbReference>
<dbReference type="GO" id="GO:0006310">
    <property type="term" value="P:DNA recombination"/>
    <property type="evidence" value="ECO:0007669"/>
    <property type="project" value="UniProtKB-KW"/>
</dbReference>
<dbReference type="Pfam" id="PF00589">
    <property type="entry name" value="Phage_integrase"/>
    <property type="match status" value="1"/>
</dbReference>
<name>A0A6N7VIV0_ACIFE</name>
<organism evidence="7 8">
    <name type="scientific">Acidaminococcus fermentans</name>
    <dbReference type="NCBI Taxonomy" id="905"/>
    <lineage>
        <taxon>Bacteria</taxon>
        <taxon>Bacillati</taxon>
        <taxon>Bacillota</taxon>
        <taxon>Negativicutes</taxon>
        <taxon>Acidaminococcales</taxon>
        <taxon>Acidaminococcaceae</taxon>
        <taxon>Acidaminococcus</taxon>
    </lineage>
</organism>
<dbReference type="PANTHER" id="PTHR30349:SF64">
    <property type="entry name" value="PROPHAGE INTEGRASE INTD-RELATED"/>
    <property type="match status" value="1"/>
</dbReference>
<dbReference type="Proteomes" id="UP000441455">
    <property type="component" value="Unassembled WGS sequence"/>
</dbReference>